<comment type="caution">
    <text evidence="1">The sequence shown here is derived from an EMBL/GenBank/DDBJ whole genome shotgun (WGS) entry which is preliminary data.</text>
</comment>
<reference evidence="1 2" key="1">
    <citation type="journal article" date="2022" name="bioRxiv">
        <title>Genomics of Preaxostyla Flagellates Illuminates Evolutionary Transitions and the Path Towards Mitochondrial Loss.</title>
        <authorList>
            <person name="Novak L.V.F."/>
            <person name="Treitli S.C."/>
            <person name="Pyrih J."/>
            <person name="Halakuc P."/>
            <person name="Pipaliya S.V."/>
            <person name="Vacek V."/>
            <person name="Brzon O."/>
            <person name="Soukal P."/>
            <person name="Eme L."/>
            <person name="Dacks J.B."/>
            <person name="Karnkowska A."/>
            <person name="Elias M."/>
            <person name="Hampl V."/>
        </authorList>
    </citation>
    <scope>NUCLEOTIDE SEQUENCE [LARGE SCALE GENOMIC DNA]</scope>
    <source>
        <strain evidence="1">NAU3</strain>
        <tissue evidence="1">Gut</tissue>
    </source>
</reference>
<keyword evidence="2" id="KW-1185">Reference proteome</keyword>
<evidence type="ECO:0000313" key="1">
    <source>
        <dbReference type="EMBL" id="KAK2942617.1"/>
    </source>
</evidence>
<name>A0ABQ9WSZ2_9EUKA</name>
<dbReference type="EMBL" id="JARBJD010000395">
    <property type="protein sequence ID" value="KAK2942617.1"/>
    <property type="molecule type" value="Genomic_DNA"/>
</dbReference>
<evidence type="ECO:0000313" key="2">
    <source>
        <dbReference type="Proteomes" id="UP001281761"/>
    </source>
</evidence>
<accession>A0ABQ9WSZ2</accession>
<gene>
    <name evidence="1" type="ORF">BLNAU_22468</name>
</gene>
<protein>
    <submittedName>
        <fullName evidence="1">Uncharacterized protein</fullName>
    </submittedName>
</protein>
<dbReference type="Proteomes" id="UP001281761">
    <property type="component" value="Unassembled WGS sequence"/>
</dbReference>
<proteinExistence type="predicted"/>
<sequence>MTHRIHLSRLTPTQFSGLSSDVGNALIAGADEQIPGSPPFVQKWVALLGSSFSTRLSLTCLSNIIVVPEPNHKQPTTIEETKQLKMTLLVCMGTTLHGISSVLKKIVAQLIPAVRKRAQILKR</sequence>
<organism evidence="1 2">
    <name type="scientific">Blattamonas nauphoetae</name>
    <dbReference type="NCBI Taxonomy" id="2049346"/>
    <lineage>
        <taxon>Eukaryota</taxon>
        <taxon>Metamonada</taxon>
        <taxon>Preaxostyla</taxon>
        <taxon>Oxymonadida</taxon>
        <taxon>Blattamonas</taxon>
    </lineage>
</organism>